<evidence type="ECO:0000256" key="13">
    <source>
        <dbReference type="ARBA" id="ARBA00023315"/>
    </source>
</evidence>
<keyword evidence="17" id="KW-1185">Reference proteome</keyword>
<dbReference type="GO" id="GO:0019432">
    <property type="term" value="P:triglyceride biosynthetic process"/>
    <property type="evidence" value="ECO:0007669"/>
    <property type="project" value="TreeGrafter"/>
</dbReference>
<dbReference type="InterPro" id="IPR007130">
    <property type="entry name" value="DAGAT"/>
</dbReference>
<dbReference type="OrthoDB" id="264532at2759"/>
<evidence type="ECO:0000313" key="16">
    <source>
        <dbReference type="EMBL" id="KAG7385278.1"/>
    </source>
</evidence>
<keyword evidence="12 14" id="KW-0472">Membrane</keyword>
<evidence type="ECO:0000256" key="3">
    <source>
        <dbReference type="ARBA" id="ARBA00005189"/>
    </source>
</evidence>
<dbReference type="EC" id="2.3.1.-" evidence="14"/>
<comment type="similarity">
    <text evidence="4 14">Belongs to the diacylglycerol acyltransferase family.</text>
</comment>
<keyword evidence="8" id="KW-0319">Glycerol metabolism</keyword>
<comment type="caution">
    <text evidence="14">Lacks conserved residue(s) required for the propagation of feature annotation.</text>
</comment>
<evidence type="ECO:0000256" key="4">
    <source>
        <dbReference type="ARBA" id="ARBA00005420"/>
    </source>
</evidence>
<evidence type="ECO:0000256" key="7">
    <source>
        <dbReference type="ARBA" id="ARBA00022692"/>
    </source>
</evidence>
<organism evidence="16 17">
    <name type="scientific">Phytophthora pseudosyringae</name>
    <dbReference type="NCBI Taxonomy" id="221518"/>
    <lineage>
        <taxon>Eukaryota</taxon>
        <taxon>Sar</taxon>
        <taxon>Stramenopiles</taxon>
        <taxon>Oomycota</taxon>
        <taxon>Peronosporomycetes</taxon>
        <taxon>Peronosporales</taxon>
        <taxon>Peronosporaceae</taxon>
        <taxon>Phytophthora</taxon>
    </lineage>
</organism>
<keyword evidence="11" id="KW-0443">Lipid metabolism</keyword>
<evidence type="ECO:0000256" key="11">
    <source>
        <dbReference type="ARBA" id="ARBA00023098"/>
    </source>
</evidence>
<evidence type="ECO:0000256" key="10">
    <source>
        <dbReference type="ARBA" id="ARBA00022989"/>
    </source>
</evidence>
<dbReference type="GO" id="GO:0005789">
    <property type="term" value="C:endoplasmic reticulum membrane"/>
    <property type="evidence" value="ECO:0007669"/>
    <property type="project" value="UniProtKB-SubCell"/>
</dbReference>
<evidence type="ECO:0000256" key="5">
    <source>
        <dbReference type="ARBA" id="ARBA00022516"/>
    </source>
</evidence>
<evidence type="ECO:0000256" key="8">
    <source>
        <dbReference type="ARBA" id="ARBA00022798"/>
    </source>
</evidence>
<dbReference type="GO" id="GO:0006071">
    <property type="term" value="P:glycerol metabolic process"/>
    <property type="evidence" value="ECO:0007669"/>
    <property type="project" value="UniProtKB-KW"/>
</dbReference>
<sequence>MQSTIGRPANPRNQHVTIRSVRRRAGEDPSLPFHALDWTQVIREFGAMATSIGGLKNAARGRTAAWPNNNARPELRTLRGRTLRHLQLWALYGLWVVGTCIFLAMWVLSFLSGARWVWTAAANPDATPLPYTVKLFLCGVVMHESYYILTRSSLHRWPFMRRVMRYAFLHYPYFRLNVTVFEERVEAEMKLRELGGHASGEEPLDETAAASKAVEENDATPFVKPNDRSMFAFHPHGVLSNGFAINGAHHMTFERADCRWLVAENLFWFPLLREVLNWMDFSSVAKATFQRVMPTGQNVSLIPGGFEEATLYRRGKHRVYIKKRFGFIKMALQYGYKVHPVYTFGEEFAYHAFPSLLQLRLKLNEFKLPGVLFFGRLNCCYLPRTDVDLITVVGKSLVLPHIENPTRGDVKKHHDQYIEALQSLFDRHKGVYAVDPKAQLEIY</sequence>
<evidence type="ECO:0000313" key="17">
    <source>
        <dbReference type="Proteomes" id="UP000694044"/>
    </source>
</evidence>
<comment type="pathway">
    <text evidence="2">Glycerolipid metabolism; triacylglycerol biosynthesis.</text>
</comment>
<evidence type="ECO:0000256" key="2">
    <source>
        <dbReference type="ARBA" id="ARBA00004771"/>
    </source>
</evidence>
<name>A0A8T1VYD5_9STRA</name>
<dbReference type="PANTHER" id="PTHR12317">
    <property type="entry name" value="DIACYLGLYCEROL O-ACYLTRANSFERASE"/>
    <property type="match status" value="1"/>
</dbReference>
<protein>
    <recommendedName>
        <fullName evidence="14">Acyltransferase</fullName>
        <ecNumber evidence="14">2.3.1.-</ecNumber>
    </recommendedName>
</protein>
<dbReference type="PANTHER" id="PTHR12317:SF0">
    <property type="entry name" value="ACYLTRANSFERASE"/>
    <property type="match status" value="1"/>
</dbReference>
<accession>A0A8T1VYD5</accession>
<dbReference type="Pfam" id="PF03982">
    <property type="entry name" value="DAGAT"/>
    <property type="match status" value="1"/>
</dbReference>
<dbReference type="Proteomes" id="UP000694044">
    <property type="component" value="Unassembled WGS sequence"/>
</dbReference>
<evidence type="ECO:0000256" key="12">
    <source>
        <dbReference type="ARBA" id="ARBA00023136"/>
    </source>
</evidence>
<dbReference type="CDD" id="cd07987">
    <property type="entry name" value="LPLAT_MGAT-like"/>
    <property type="match status" value="1"/>
</dbReference>
<keyword evidence="5" id="KW-0444">Lipid biosynthesis</keyword>
<evidence type="ECO:0000256" key="9">
    <source>
        <dbReference type="ARBA" id="ARBA00022824"/>
    </source>
</evidence>
<keyword evidence="9 14" id="KW-0256">Endoplasmic reticulum</keyword>
<dbReference type="AlphaFoldDB" id="A0A8T1VYD5"/>
<comment type="pathway">
    <text evidence="3">Lipid metabolism.</text>
</comment>
<comment type="subcellular location">
    <subcellularLocation>
        <location evidence="1 14">Endoplasmic reticulum membrane</location>
        <topology evidence="1 14">Multi-pass membrane protein</topology>
    </subcellularLocation>
</comment>
<dbReference type="GO" id="GO:0004144">
    <property type="term" value="F:diacylglycerol O-acyltransferase activity"/>
    <property type="evidence" value="ECO:0007669"/>
    <property type="project" value="TreeGrafter"/>
</dbReference>
<keyword evidence="6 14" id="KW-0808">Transferase</keyword>
<comment type="caution">
    <text evidence="16">The sequence shown here is derived from an EMBL/GenBank/DDBJ whole genome shotgun (WGS) entry which is preliminary data.</text>
</comment>
<dbReference type="EMBL" id="JAGDFM010000125">
    <property type="protein sequence ID" value="KAG7385278.1"/>
    <property type="molecule type" value="Genomic_DNA"/>
</dbReference>
<evidence type="ECO:0000256" key="1">
    <source>
        <dbReference type="ARBA" id="ARBA00004477"/>
    </source>
</evidence>
<proteinExistence type="inferred from homology"/>
<keyword evidence="10 14" id="KW-1133">Transmembrane helix</keyword>
<feature type="transmembrane region" description="Helical" evidence="14">
    <location>
        <begin position="89"/>
        <end position="111"/>
    </location>
</feature>
<gene>
    <name evidence="16" type="ORF">PHYPSEUDO_001652</name>
</gene>
<evidence type="ECO:0000256" key="15">
    <source>
        <dbReference type="SAM" id="MobiDB-lite"/>
    </source>
</evidence>
<feature type="region of interest" description="Disordered" evidence="15">
    <location>
        <begin position="197"/>
        <end position="216"/>
    </location>
</feature>
<reference evidence="16" key="1">
    <citation type="submission" date="2021-02" db="EMBL/GenBank/DDBJ databases">
        <authorList>
            <person name="Palmer J.M."/>
        </authorList>
    </citation>
    <scope>NUCLEOTIDE SEQUENCE</scope>
    <source>
        <strain evidence="16">SCRP734</strain>
    </source>
</reference>
<evidence type="ECO:0000256" key="6">
    <source>
        <dbReference type="ARBA" id="ARBA00022679"/>
    </source>
</evidence>
<evidence type="ECO:0000256" key="14">
    <source>
        <dbReference type="RuleBase" id="RU367023"/>
    </source>
</evidence>
<keyword evidence="13" id="KW-0012">Acyltransferase</keyword>
<keyword evidence="7 14" id="KW-0812">Transmembrane</keyword>